<dbReference type="AlphaFoldDB" id="A0A9P1BWQ8"/>
<dbReference type="EMBL" id="CAMXCT020000569">
    <property type="protein sequence ID" value="CAL1133967.1"/>
    <property type="molecule type" value="Genomic_DNA"/>
</dbReference>
<feature type="compositionally biased region" description="Basic and acidic residues" evidence="1">
    <location>
        <begin position="363"/>
        <end position="376"/>
    </location>
</feature>
<proteinExistence type="predicted"/>
<evidence type="ECO:0000256" key="1">
    <source>
        <dbReference type="SAM" id="MobiDB-lite"/>
    </source>
</evidence>
<reference evidence="2" key="1">
    <citation type="submission" date="2022-10" db="EMBL/GenBank/DDBJ databases">
        <authorList>
            <person name="Chen Y."/>
            <person name="Dougan E. K."/>
            <person name="Chan C."/>
            <person name="Rhodes N."/>
            <person name="Thang M."/>
        </authorList>
    </citation>
    <scope>NUCLEOTIDE SEQUENCE</scope>
</reference>
<feature type="compositionally biased region" description="Low complexity" evidence="1">
    <location>
        <begin position="318"/>
        <end position="336"/>
    </location>
</feature>
<gene>
    <name evidence="2" type="ORF">C1SCF055_LOCUS8455</name>
</gene>
<reference evidence="3 4" key="2">
    <citation type="submission" date="2024-05" db="EMBL/GenBank/DDBJ databases">
        <authorList>
            <person name="Chen Y."/>
            <person name="Shah S."/>
            <person name="Dougan E. K."/>
            <person name="Thang M."/>
            <person name="Chan C."/>
        </authorList>
    </citation>
    <scope>NUCLEOTIDE SEQUENCE [LARGE SCALE GENOMIC DNA]</scope>
</reference>
<organism evidence="2">
    <name type="scientific">Cladocopium goreaui</name>
    <dbReference type="NCBI Taxonomy" id="2562237"/>
    <lineage>
        <taxon>Eukaryota</taxon>
        <taxon>Sar</taxon>
        <taxon>Alveolata</taxon>
        <taxon>Dinophyceae</taxon>
        <taxon>Suessiales</taxon>
        <taxon>Symbiodiniaceae</taxon>
        <taxon>Cladocopium</taxon>
    </lineage>
</organism>
<sequence length="941" mass="105862">MKIGEDQWVDAELAPAYAYARASKLLNIPEEFRAKKKQLQQKASKPWPPAGYPWAETGAQPPKSEESLPDVGGPTGFVAEPAPKDDDVIVTQGEGTEATEPTETIEPTQKKIANVKKTCAGKPGWIRRTKRNIFREFIEEDESHTKNKHVKKADTDNFDMLGEGTSGKNKRKSVPDATREPDDEVEKNIKSAKSAAPHSNKDSGDEASSSDSDDGKEQEKVLKHLQFPEIEGGSFSANMCPKVLRCLSKRLRDKVEGLIKEFGAVQDRLQNSYTKGLVDGFDRPLVPQAIEAYALDDRIKWGSQLMTVCKPVKTQAHPKATPKAKASLAKAKSAPAHTPGKGQKAKDHACKVKRSMVASNLSRKRDRDELPSEEKLRDVRNSERDLHKHFVRLGLSLPVPIRKLEHTLSDGASVVTEYMNPSDWLSLLLKRYPQLIAGGASPLEDQLEGFWEAYRLQHPSHEVFQKQCQLGVMRAEGPEGVATWKVPLSAPLVFQSRMLIALAVIHSSLCPATGPQQIDCLTPKMRKIDKLGTNYYGHSFLKRYYLFGLPGYLYDGKPGIIEQHLEVVAADLVSFFNTGVFVGEKQYFGALIASKGDMKFQSKTIAWMNRSYNNLGTRNHAGICSLCKAGEAHVPMEDVQLEPQWKGTMYLERPWSDDWVPAFTKIPFDPARPEWLYKLDFFHCFKVGLGRDLVGSGLVWLCELGIFDYENSSQNIDDRLCRCHSHFKLWALTEKYSPARRSFTKSFMNRKTSMDAAWSNSKGSDTMILLKYLRFQLSLVIRDAGTAVAQHVQILTLLRDVVDQGIQMCDLIYSHNILLPRKCASRLYLHIMVLIRGYKRVAAHCLQHNFSGFRLKAKLHAIAHIGLEIREGLKTAAARLLNPVIWACELNEDHIGHVARVSRKLATKTLGLRMAQRYLLKSKAIFRRHFAKQKFTKPRKG</sequence>
<evidence type="ECO:0000313" key="2">
    <source>
        <dbReference type="EMBL" id="CAI3980592.1"/>
    </source>
</evidence>
<feature type="region of interest" description="Disordered" evidence="1">
    <location>
        <begin position="35"/>
        <end position="86"/>
    </location>
</feature>
<accession>A0A9P1BWQ8</accession>
<comment type="caution">
    <text evidence="2">The sequence shown here is derived from an EMBL/GenBank/DDBJ whole genome shotgun (WGS) entry which is preliminary data.</text>
</comment>
<dbReference type="OrthoDB" id="446632at2759"/>
<feature type="region of interest" description="Disordered" evidence="1">
    <location>
        <begin position="137"/>
        <end position="219"/>
    </location>
</feature>
<keyword evidence="4" id="KW-1185">Reference proteome</keyword>
<dbReference type="Proteomes" id="UP001152797">
    <property type="component" value="Unassembled WGS sequence"/>
</dbReference>
<evidence type="ECO:0000313" key="4">
    <source>
        <dbReference type="Proteomes" id="UP001152797"/>
    </source>
</evidence>
<protein>
    <submittedName>
        <fullName evidence="2">Uncharacterized protein</fullName>
    </submittedName>
</protein>
<dbReference type="EMBL" id="CAMXCT010000569">
    <property type="protein sequence ID" value="CAI3980592.1"/>
    <property type="molecule type" value="Genomic_DNA"/>
</dbReference>
<name>A0A9P1BWQ8_9DINO</name>
<dbReference type="EMBL" id="CAMXCT030000569">
    <property type="protein sequence ID" value="CAL4767904.1"/>
    <property type="molecule type" value="Genomic_DNA"/>
</dbReference>
<feature type="region of interest" description="Disordered" evidence="1">
    <location>
        <begin position="316"/>
        <end position="376"/>
    </location>
</feature>
<evidence type="ECO:0000313" key="3">
    <source>
        <dbReference type="EMBL" id="CAL4767904.1"/>
    </source>
</evidence>